<evidence type="ECO:0000313" key="1">
    <source>
        <dbReference type="EMBL" id="KAI0082989.1"/>
    </source>
</evidence>
<accession>A0ACB8TLW6</accession>
<proteinExistence type="predicted"/>
<reference evidence="1" key="1">
    <citation type="journal article" date="2021" name="Environ. Microbiol.">
        <title>Gene family expansions and transcriptome signatures uncover fungal adaptations to wood decay.</title>
        <authorList>
            <person name="Hage H."/>
            <person name="Miyauchi S."/>
            <person name="Viragh M."/>
            <person name="Drula E."/>
            <person name="Min B."/>
            <person name="Chaduli D."/>
            <person name="Navarro D."/>
            <person name="Favel A."/>
            <person name="Norest M."/>
            <person name="Lesage-Meessen L."/>
            <person name="Balint B."/>
            <person name="Merenyi Z."/>
            <person name="de Eugenio L."/>
            <person name="Morin E."/>
            <person name="Martinez A.T."/>
            <person name="Baldrian P."/>
            <person name="Stursova M."/>
            <person name="Martinez M.J."/>
            <person name="Novotny C."/>
            <person name="Magnuson J.K."/>
            <person name="Spatafora J.W."/>
            <person name="Maurice S."/>
            <person name="Pangilinan J."/>
            <person name="Andreopoulos W."/>
            <person name="LaButti K."/>
            <person name="Hundley H."/>
            <person name="Na H."/>
            <person name="Kuo A."/>
            <person name="Barry K."/>
            <person name="Lipzen A."/>
            <person name="Henrissat B."/>
            <person name="Riley R."/>
            <person name="Ahrendt S."/>
            <person name="Nagy L.G."/>
            <person name="Grigoriev I.V."/>
            <person name="Martin F."/>
            <person name="Rosso M.N."/>
        </authorList>
    </citation>
    <scope>NUCLEOTIDE SEQUENCE</scope>
    <source>
        <strain evidence="1">CBS 384.51</strain>
    </source>
</reference>
<evidence type="ECO:0000313" key="2">
    <source>
        <dbReference type="Proteomes" id="UP001055072"/>
    </source>
</evidence>
<name>A0ACB8TLW6_9APHY</name>
<sequence>MPMNNKQKHTHERSQDAAPVQPAIHKLGCTAQKPSKRQNQWKKKTEQIAKGYQHKRKKYYLETRRNTPFSRELWHTYRAIVMVRNFVWPRAMYTAKQGHRPLVDRTAQRKAEPSNQECWFYECDLGTGRLHRFQRTAPPAHVHHIKNTTAFFISDTLGVQSKFYAHSELERIEGSEGKQRLQSRWRIRLSQPSESGFLPSHVHVFK</sequence>
<comment type="caution">
    <text evidence="1">The sequence shown here is derived from an EMBL/GenBank/DDBJ whole genome shotgun (WGS) entry which is preliminary data.</text>
</comment>
<keyword evidence="2" id="KW-1185">Reference proteome</keyword>
<dbReference type="EMBL" id="MU275025">
    <property type="protein sequence ID" value="KAI0082989.1"/>
    <property type="molecule type" value="Genomic_DNA"/>
</dbReference>
<organism evidence="1 2">
    <name type="scientific">Irpex rosettiformis</name>
    <dbReference type="NCBI Taxonomy" id="378272"/>
    <lineage>
        <taxon>Eukaryota</taxon>
        <taxon>Fungi</taxon>
        <taxon>Dikarya</taxon>
        <taxon>Basidiomycota</taxon>
        <taxon>Agaricomycotina</taxon>
        <taxon>Agaricomycetes</taxon>
        <taxon>Polyporales</taxon>
        <taxon>Irpicaceae</taxon>
        <taxon>Irpex</taxon>
    </lineage>
</organism>
<dbReference type="Proteomes" id="UP001055072">
    <property type="component" value="Unassembled WGS sequence"/>
</dbReference>
<gene>
    <name evidence="1" type="ORF">BDY19DRAFT_910935</name>
</gene>
<protein>
    <submittedName>
        <fullName evidence="1">Uncharacterized protein</fullName>
    </submittedName>
</protein>